<sequence length="586" mass="65803">MKYDTLQEMHYLEASIKEAMRLTSPDPVIMRLCTEETTVAGIRFTPGMNVDIPLAGIHLDPEYFPEPEKFTPERFLPENKDSIRPFTYMPFGAGPRNCAGSRLALLQAKAYLACLLRRFRLQVCSETMPLSSVLDSYYKRYGRMYGSYQGATPTLVVSDPDILREIMVSKFKNFSDRTEAQRVSSEVWRKSIMNMSGDEWKKARSVFTPALTSTRLKTIALKIKAVADRTASRVAEAAAQDKPVNFSKLIEHASLDTTAALNYSVDLDSENDKDHPLLKCVASLFSDTASWKLIMMFLMPGVYKVLQPSYPPKSCTDLFKAFVSHLMEERKANNKKEDDFLQVFMDADFEWEVGADGKKEEGERKGVIKPHAEMTLDEITAQGIVFFLAGVESVSTTLVLTAYYLALHPEYQTSVIAEVDKAAGPNGDFTYDSLQEMPCLEACIKEALRLAASESIILRQCTEETTVAGINFKPGMCVDVPSAAIHHDPEYFPEPEKFNPERFLPENKDSVKPFTFMPFGNGPRNCVGMRLGMLQVKTTLACLLRRVKLEACDETMKPLKFKPRQLLQVTDGPIILRAVPRDAPSS</sequence>
<comment type="caution">
    <text evidence="1">The sequence shown here is derived from an EMBL/GenBank/DDBJ whole genome shotgun (WGS) entry which is preliminary data.</text>
</comment>
<accession>A0ACB7SEU5</accession>
<evidence type="ECO:0000313" key="2">
    <source>
        <dbReference type="Proteomes" id="UP000821845"/>
    </source>
</evidence>
<evidence type="ECO:0000313" key="1">
    <source>
        <dbReference type="EMBL" id="KAH6933707.1"/>
    </source>
</evidence>
<keyword evidence="2" id="KW-1185">Reference proteome</keyword>
<proteinExistence type="predicted"/>
<protein>
    <submittedName>
        <fullName evidence="1">Uncharacterized protein</fullName>
    </submittedName>
</protein>
<reference evidence="1" key="1">
    <citation type="submission" date="2020-05" db="EMBL/GenBank/DDBJ databases">
        <title>Large-scale comparative analyses of tick genomes elucidate their genetic diversity and vector capacities.</title>
        <authorList>
            <person name="Jia N."/>
            <person name="Wang J."/>
            <person name="Shi W."/>
            <person name="Du L."/>
            <person name="Sun Y."/>
            <person name="Zhan W."/>
            <person name="Jiang J."/>
            <person name="Wang Q."/>
            <person name="Zhang B."/>
            <person name="Ji P."/>
            <person name="Sakyi L.B."/>
            <person name="Cui X."/>
            <person name="Yuan T."/>
            <person name="Jiang B."/>
            <person name="Yang W."/>
            <person name="Lam T.T.-Y."/>
            <person name="Chang Q."/>
            <person name="Ding S."/>
            <person name="Wang X."/>
            <person name="Zhu J."/>
            <person name="Ruan X."/>
            <person name="Zhao L."/>
            <person name="Wei J."/>
            <person name="Que T."/>
            <person name="Du C."/>
            <person name="Cheng J."/>
            <person name="Dai P."/>
            <person name="Han X."/>
            <person name="Huang E."/>
            <person name="Gao Y."/>
            <person name="Liu J."/>
            <person name="Shao H."/>
            <person name="Ye R."/>
            <person name="Li L."/>
            <person name="Wei W."/>
            <person name="Wang X."/>
            <person name="Wang C."/>
            <person name="Yang T."/>
            <person name="Huo Q."/>
            <person name="Li W."/>
            <person name="Guo W."/>
            <person name="Chen H."/>
            <person name="Zhou L."/>
            <person name="Ni X."/>
            <person name="Tian J."/>
            <person name="Zhou Y."/>
            <person name="Sheng Y."/>
            <person name="Liu T."/>
            <person name="Pan Y."/>
            <person name="Xia L."/>
            <person name="Li J."/>
            <person name="Zhao F."/>
            <person name="Cao W."/>
        </authorList>
    </citation>
    <scope>NUCLEOTIDE SEQUENCE</scope>
    <source>
        <strain evidence="1">Hyas-2018</strain>
    </source>
</reference>
<dbReference type="EMBL" id="CM023484">
    <property type="protein sequence ID" value="KAH6933707.1"/>
    <property type="molecule type" value="Genomic_DNA"/>
</dbReference>
<name>A0ACB7SEU5_HYAAI</name>
<gene>
    <name evidence="1" type="ORF">HPB50_017673</name>
</gene>
<organism evidence="1 2">
    <name type="scientific">Hyalomma asiaticum</name>
    <name type="common">Tick</name>
    <dbReference type="NCBI Taxonomy" id="266040"/>
    <lineage>
        <taxon>Eukaryota</taxon>
        <taxon>Metazoa</taxon>
        <taxon>Ecdysozoa</taxon>
        <taxon>Arthropoda</taxon>
        <taxon>Chelicerata</taxon>
        <taxon>Arachnida</taxon>
        <taxon>Acari</taxon>
        <taxon>Parasitiformes</taxon>
        <taxon>Ixodida</taxon>
        <taxon>Ixodoidea</taxon>
        <taxon>Ixodidae</taxon>
        <taxon>Hyalomminae</taxon>
        <taxon>Hyalomma</taxon>
    </lineage>
</organism>
<dbReference type="Proteomes" id="UP000821845">
    <property type="component" value="Chromosome 4"/>
</dbReference>